<gene>
    <name evidence="2" type="primary">yhfC</name>
    <name evidence="2" type="ORF">JCM17207_01800</name>
</gene>
<reference evidence="2" key="1">
    <citation type="journal article" date="2022" name="Int. J. Syst. Evol. Microbiol.">
        <title>Genome-based, phenotypic and chemotaxonomic classification of Faecalibacterium strains: proposal of three novel species Faecalibacterium duncaniae sp. nov., Faecalibacterium hattorii sp. nov. and Faecalibacterium gallinarum sp. nov. .</title>
        <authorList>
            <person name="Sakamoto M."/>
            <person name="Sakurai N."/>
            <person name="Tanno H."/>
            <person name="Iino T."/>
            <person name="Ohkuma M."/>
            <person name="Endo A."/>
        </authorList>
    </citation>
    <scope>NUCLEOTIDE SEQUENCE</scope>
    <source>
        <strain evidence="2">JCM 17207</strain>
    </source>
</reference>
<keyword evidence="1" id="KW-1133">Transmembrane helix</keyword>
<feature type="transmembrane region" description="Helical" evidence="1">
    <location>
        <begin position="43"/>
        <end position="62"/>
    </location>
</feature>
<dbReference type="Proteomes" id="UP001055185">
    <property type="component" value="Unassembled WGS sequence"/>
</dbReference>
<dbReference type="Pfam" id="PF10086">
    <property type="entry name" value="YhfC"/>
    <property type="match status" value="1"/>
</dbReference>
<feature type="transmembrane region" description="Helical" evidence="1">
    <location>
        <begin position="6"/>
        <end position="31"/>
    </location>
</feature>
<protein>
    <submittedName>
        <fullName evidence="2">Membrane protein YhfC</fullName>
    </submittedName>
</protein>
<feature type="transmembrane region" description="Helical" evidence="1">
    <location>
        <begin position="114"/>
        <end position="135"/>
    </location>
</feature>
<feature type="transmembrane region" description="Helical" evidence="1">
    <location>
        <begin position="207"/>
        <end position="227"/>
    </location>
</feature>
<dbReference type="RefSeq" id="WP_238315582.1">
    <property type="nucleotide sequence ID" value="NZ_BQKV01000011.1"/>
</dbReference>
<name>A0AA37MY25_9FIRM</name>
<evidence type="ECO:0000313" key="2">
    <source>
        <dbReference type="EMBL" id="GJN63555.1"/>
    </source>
</evidence>
<accession>A0AA37MY25</accession>
<keyword evidence="1" id="KW-0472">Membrane</keyword>
<evidence type="ECO:0000256" key="1">
    <source>
        <dbReference type="SAM" id="Phobius"/>
    </source>
</evidence>
<organism evidence="2 3">
    <name type="scientific">Faecalibacterium gallinarum</name>
    <dbReference type="NCBI Taxonomy" id="2903556"/>
    <lineage>
        <taxon>Bacteria</taxon>
        <taxon>Bacillati</taxon>
        <taxon>Bacillota</taxon>
        <taxon>Clostridia</taxon>
        <taxon>Eubacteriales</taxon>
        <taxon>Oscillospiraceae</taxon>
        <taxon>Faecalibacterium</taxon>
    </lineage>
</organism>
<dbReference type="PIRSF" id="PIRSF033101">
    <property type="entry name" value="UCP033101"/>
    <property type="match status" value="1"/>
</dbReference>
<keyword evidence="1" id="KW-0812">Transmembrane</keyword>
<sequence length="269" mass="28534">MSELGTMPMASMVCMAISMAICFLLPLGLAIFFRRQGGRWRDFFLGAAVFFLFVLVLEQGVHALVLGSPLGQTISGNLILYALYGGVMAGLFEEVGRLVAFRFLRPAPGQTARALMYGAGHGGMEAVMVVGLTYISNLLVSSWINAGTLEQNVGALDEATLQTVAQMVAAPATTYLWGGVERIIAIGIHLALSVLVYLAYCRGRQGVTLFVGAILLHAAVDACTILASAFLPVAGIELVALACALGLGLVAWKVYQQESKNWCGIAQKS</sequence>
<keyword evidence="3" id="KW-1185">Reference proteome</keyword>
<evidence type="ECO:0000313" key="3">
    <source>
        <dbReference type="Proteomes" id="UP001055185"/>
    </source>
</evidence>
<feature type="transmembrane region" description="Helical" evidence="1">
    <location>
        <begin position="183"/>
        <end position="200"/>
    </location>
</feature>
<proteinExistence type="predicted"/>
<feature type="transmembrane region" description="Helical" evidence="1">
    <location>
        <begin position="233"/>
        <end position="252"/>
    </location>
</feature>
<dbReference type="AlphaFoldDB" id="A0AA37MY25"/>
<dbReference type="InterPro" id="IPR011397">
    <property type="entry name" value="YhfC"/>
</dbReference>
<feature type="transmembrane region" description="Helical" evidence="1">
    <location>
        <begin position="74"/>
        <end position="93"/>
    </location>
</feature>
<comment type="caution">
    <text evidence="2">The sequence shown here is derived from an EMBL/GenBank/DDBJ whole genome shotgun (WGS) entry which is preliminary data.</text>
</comment>
<dbReference type="EMBL" id="BQKV01000011">
    <property type="protein sequence ID" value="GJN63555.1"/>
    <property type="molecule type" value="Genomic_DNA"/>
</dbReference>